<keyword evidence="3" id="KW-1185">Reference proteome</keyword>
<evidence type="ECO:0000313" key="3">
    <source>
        <dbReference type="Proteomes" id="UP000515160"/>
    </source>
</evidence>
<reference evidence="4" key="1">
    <citation type="submission" date="2025-08" db="UniProtKB">
        <authorList>
            <consortium name="RefSeq"/>
        </authorList>
    </citation>
    <scope>IDENTIFICATION</scope>
    <source>
        <strain evidence="4">15112-1751.03</strain>
        <tissue evidence="4">Whole Adult</tissue>
    </source>
</reference>
<gene>
    <name evidence="4" type="primary">LOC117575998</name>
</gene>
<dbReference type="GO" id="GO:0006974">
    <property type="term" value="P:DNA damage response"/>
    <property type="evidence" value="ECO:0007669"/>
    <property type="project" value="UniProtKB-ARBA"/>
</dbReference>
<dbReference type="GeneID" id="117575998"/>
<dbReference type="SMART" id="SM00731">
    <property type="entry name" value="SprT"/>
    <property type="match status" value="1"/>
</dbReference>
<sequence length="938" mass="105330">MSNILNSQSLLDAFQSIDITDELNECTTSPTKSILRHQQQQQQQDAENGNNSNDIDCNIEVDTHDNLTCRIPQRAADDADNGDDSDSDVIIVSDTSEASSIVSYINPSDLSSDSDDNNDICKASTILEIESEIDSYIDDDEEQSDDSSMEKFVSAFKLKFESFLSGNESCDQGKGDIDTHDNLTCRMPQRAADDGNNGDVFDSDVIIVADTSGISKASTIPESERENDSYIDVEKLSDDSMMENFESAAIKLKIELFSSEKSKATESGDQGKGDIDSNIDVDTKENLTGRMPQRAASDAESLSVSYTSETSSIVSYINPSDLDTDSDENNDICKASTIPETESENDSYIDDDEELSDDSSMEKFVSAFKLKFESFLSGGEPCDQGKGDIDCNIEVDTHDNHDDSYIDVEKLSDDSKMEKSVSAPISRKIDSFSSGSEKTKAKEPSLELRLLKETPLDAQKVINTRSGRVLRQRIDHKVDKAHLEVDDDDDDDEDYVLKVRKKPTRKRRVSALLSSDSNSSSSSIAGFSMTDNADAALIYVDLQQPVAIVSSEPTADATAVECDSELKMRLDKFLGLRPAQRRLFNPMANYEFEDNHMNEDTPPSSRLWAAHNAHIAVKEPKAQVAKATSTPIVKSLDAKLTNEMKMLILDDIVQRTNANYFERQTPQHIKKPIDLSGLPSQEVRAVNCQQHKEISDYLERYKGLYSFVDSLRPETPLNMCHPLAVYYRKRDFESSKAGLAKTLFNVLNHSIFHCGLRRIITWKSCMNTPSAIVNSIKSDGQRTSRIVLWKHMKQPIMLVKVLLHEMCHAAAFVYHGETGHGDHCRKWAYRAKSVISELPQIDDCNATFKYTCLLCRRCSHGIIKFEDEEQQLRCHYCQFEVNVEKYNAEEVHVLSFIDHLVTPYKQFVRENFLKCAESTHSSKMLSLNSQYKQQLQQH</sequence>
<proteinExistence type="predicted"/>
<feature type="region of interest" description="Disordered" evidence="1">
    <location>
        <begin position="261"/>
        <end position="280"/>
    </location>
</feature>
<evidence type="ECO:0000313" key="4">
    <source>
        <dbReference type="RefSeq" id="XP_051864041.1"/>
    </source>
</evidence>
<feature type="domain" description="SprT-like" evidence="2">
    <location>
        <begin position="737"/>
        <end position="884"/>
    </location>
</feature>
<dbReference type="PANTHER" id="PTHR23099">
    <property type="entry name" value="TRANSCRIPTIONAL REGULATOR"/>
    <property type="match status" value="1"/>
</dbReference>
<evidence type="ECO:0000256" key="1">
    <source>
        <dbReference type="SAM" id="MobiDB-lite"/>
    </source>
</evidence>
<protein>
    <submittedName>
        <fullName evidence="4">Germ cell nuclear acidic protein-like isoform X1</fullName>
    </submittedName>
</protein>
<dbReference type="GO" id="GO:0005634">
    <property type="term" value="C:nucleus"/>
    <property type="evidence" value="ECO:0007669"/>
    <property type="project" value="TreeGrafter"/>
</dbReference>
<dbReference type="InterPro" id="IPR006640">
    <property type="entry name" value="SprT-like_domain"/>
</dbReference>
<evidence type="ECO:0000259" key="2">
    <source>
        <dbReference type="SMART" id="SM00731"/>
    </source>
</evidence>
<feature type="compositionally biased region" description="Polar residues" evidence="1">
    <location>
        <begin position="45"/>
        <end position="55"/>
    </location>
</feature>
<dbReference type="RefSeq" id="XP_051864041.1">
    <property type="nucleotide sequence ID" value="XM_052008081.1"/>
</dbReference>
<dbReference type="OrthoDB" id="20772at2759"/>
<dbReference type="Pfam" id="PF10263">
    <property type="entry name" value="SprT-like"/>
    <property type="match status" value="1"/>
</dbReference>
<name>A0A9C6W951_DROAB</name>
<organism evidence="3 4">
    <name type="scientific">Drosophila albomicans</name>
    <name type="common">Fruit fly</name>
    <dbReference type="NCBI Taxonomy" id="7291"/>
    <lineage>
        <taxon>Eukaryota</taxon>
        <taxon>Metazoa</taxon>
        <taxon>Ecdysozoa</taxon>
        <taxon>Arthropoda</taxon>
        <taxon>Hexapoda</taxon>
        <taxon>Insecta</taxon>
        <taxon>Pterygota</taxon>
        <taxon>Neoptera</taxon>
        <taxon>Endopterygota</taxon>
        <taxon>Diptera</taxon>
        <taxon>Brachycera</taxon>
        <taxon>Muscomorpha</taxon>
        <taxon>Ephydroidea</taxon>
        <taxon>Drosophilidae</taxon>
        <taxon>Drosophila</taxon>
    </lineage>
</organism>
<dbReference type="PANTHER" id="PTHR23099:SF0">
    <property type="entry name" value="GERM CELL NUCLEAR ACIDIC PROTEIN"/>
    <property type="match status" value="1"/>
</dbReference>
<feature type="region of interest" description="Disordered" evidence="1">
    <location>
        <begin position="30"/>
        <end position="58"/>
    </location>
</feature>
<dbReference type="AlphaFoldDB" id="A0A9C6W951"/>
<accession>A0A9C6W951</accession>
<dbReference type="Proteomes" id="UP000515160">
    <property type="component" value="Chromosome 2R"/>
</dbReference>